<dbReference type="SUPFAM" id="SSF53335">
    <property type="entry name" value="S-adenosyl-L-methionine-dependent methyltransferases"/>
    <property type="match status" value="1"/>
</dbReference>
<evidence type="ECO:0008006" key="4">
    <source>
        <dbReference type="Google" id="ProtNLM"/>
    </source>
</evidence>
<feature type="region of interest" description="Disordered" evidence="1">
    <location>
        <begin position="183"/>
        <end position="275"/>
    </location>
</feature>
<reference evidence="2" key="1">
    <citation type="submission" date="2023-10" db="EMBL/GenBank/DDBJ databases">
        <authorList>
            <person name="Chen Y."/>
            <person name="Shah S."/>
            <person name="Dougan E. K."/>
            <person name="Thang M."/>
            <person name="Chan C."/>
        </authorList>
    </citation>
    <scope>NUCLEOTIDE SEQUENCE [LARGE SCALE GENOMIC DNA]</scope>
</reference>
<dbReference type="Pfam" id="PF10294">
    <property type="entry name" value="Methyltransf_16"/>
    <property type="match status" value="1"/>
</dbReference>
<name>A0ABN9UU85_9DINO</name>
<evidence type="ECO:0000313" key="2">
    <source>
        <dbReference type="EMBL" id="CAK0863650.1"/>
    </source>
</evidence>
<sequence length="570" mass="60173">MWLSRAFPAELAEGRAVVVRPHELDGSAAPGASPAAEGCLVPFMDTVLFDYGADRSNEDLMLCHGFAVPGNTFDRSGGLVMECEQAGEEAAELSRGVPALLVGPFSVGGPPWLGALPPRLLRALRRLLDARLQLLASSEAPDEAVLAAGAAGAPGAHRRHLALYRQGQRRALHSALQEVAELLRPGERASGSESEEEQIAKRRRHETSECSQGADHEAKRGGQTQGWNQRPCDGLRVEPISPAPPGEPQTACPSAVRAEGGAGAAEAPAPRRRVHRTRDGSTFVYDAAEKAWRLEASAEQLLVGGTPFAPPEAQFHAAFDGDFTIGGSPLLLGPWRLGARGTGAQEHGDTGRSIWDGAIAMAKALEQNPRLVAGRRVLELGSGRGVAGLAAALLGARQTVLTDLGYCLEALEEAARLTIEGVEQRGSPGNAGAGGPASTAVEVAELDWARPEQFLDSRPAGEQFDVLIAADVVWLAELAPLLARALLAVCQRSPSAEVLIVHQTRTTRADEAFLAAMSDASLRLVWALPSAGGGGTVPVVKADPAVVPVSWHPDYTPRDGFHFWAFRRSV</sequence>
<accession>A0ABN9UU85</accession>
<dbReference type="EMBL" id="CAUYUJ010016283">
    <property type="protein sequence ID" value="CAK0863650.1"/>
    <property type="molecule type" value="Genomic_DNA"/>
</dbReference>
<evidence type="ECO:0000313" key="3">
    <source>
        <dbReference type="Proteomes" id="UP001189429"/>
    </source>
</evidence>
<organism evidence="2 3">
    <name type="scientific">Prorocentrum cordatum</name>
    <dbReference type="NCBI Taxonomy" id="2364126"/>
    <lineage>
        <taxon>Eukaryota</taxon>
        <taxon>Sar</taxon>
        <taxon>Alveolata</taxon>
        <taxon>Dinophyceae</taxon>
        <taxon>Prorocentrales</taxon>
        <taxon>Prorocentraceae</taxon>
        <taxon>Prorocentrum</taxon>
    </lineage>
</organism>
<dbReference type="PANTHER" id="PTHR14614">
    <property type="entry name" value="HEPATOCELLULAR CARCINOMA-ASSOCIATED ANTIGEN"/>
    <property type="match status" value="1"/>
</dbReference>
<dbReference type="Proteomes" id="UP001189429">
    <property type="component" value="Unassembled WGS sequence"/>
</dbReference>
<proteinExistence type="predicted"/>
<dbReference type="InterPro" id="IPR029063">
    <property type="entry name" value="SAM-dependent_MTases_sf"/>
</dbReference>
<evidence type="ECO:0000256" key="1">
    <source>
        <dbReference type="SAM" id="MobiDB-lite"/>
    </source>
</evidence>
<comment type="caution">
    <text evidence="2">The sequence shown here is derived from an EMBL/GenBank/DDBJ whole genome shotgun (WGS) entry which is preliminary data.</text>
</comment>
<protein>
    <recommendedName>
        <fullName evidence="4">Calmodulin-lysine N-methyltransferase</fullName>
    </recommendedName>
</protein>
<dbReference type="Gene3D" id="3.40.50.150">
    <property type="entry name" value="Vaccinia Virus protein VP39"/>
    <property type="match status" value="1"/>
</dbReference>
<gene>
    <name evidence="2" type="ORF">PCOR1329_LOCUS51749</name>
</gene>
<feature type="compositionally biased region" description="Low complexity" evidence="1">
    <location>
        <begin position="255"/>
        <end position="268"/>
    </location>
</feature>
<dbReference type="InterPro" id="IPR019410">
    <property type="entry name" value="Methyltransf_16"/>
</dbReference>
<keyword evidence="3" id="KW-1185">Reference proteome</keyword>